<proteinExistence type="predicted"/>
<sequence length="96" mass="11097">MEITGHTVELLHDPTGILEGDRYEFFLSITVPEDDELFSEKGLSLRVIFSVIGDEKKITHYNFVEQGTNKVLDFALEEDEEELVTTYCNQYYVEAE</sequence>
<keyword evidence="2" id="KW-1185">Reference proteome</keyword>
<dbReference type="Pfam" id="PF20119">
    <property type="entry name" value="DUF6509"/>
    <property type="match status" value="1"/>
</dbReference>
<dbReference type="EMBL" id="JBHSMC010000001">
    <property type="protein sequence ID" value="MFC5463429.1"/>
    <property type="molecule type" value="Genomic_DNA"/>
</dbReference>
<accession>A0ABW0LC35</accession>
<evidence type="ECO:0000313" key="1">
    <source>
        <dbReference type="EMBL" id="MFC5463429.1"/>
    </source>
</evidence>
<gene>
    <name evidence="1" type="ORF">ACFPM4_01540</name>
</gene>
<dbReference type="RefSeq" id="WP_382346883.1">
    <property type="nucleotide sequence ID" value="NZ_JBHSMC010000001.1"/>
</dbReference>
<dbReference type="Proteomes" id="UP001596147">
    <property type="component" value="Unassembled WGS sequence"/>
</dbReference>
<reference evidence="2" key="1">
    <citation type="journal article" date="2019" name="Int. J. Syst. Evol. Microbiol.">
        <title>The Global Catalogue of Microorganisms (GCM) 10K type strain sequencing project: providing services to taxonomists for standard genome sequencing and annotation.</title>
        <authorList>
            <consortium name="The Broad Institute Genomics Platform"/>
            <consortium name="The Broad Institute Genome Sequencing Center for Infectious Disease"/>
            <person name="Wu L."/>
            <person name="Ma J."/>
        </authorList>
    </citation>
    <scope>NUCLEOTIDE SEQUENCE [LARGE SCALE GENOMIC DNA]</scope>
    <source>
        <strain evidence="2">CGMCC 1.12237</strain>
    </source>
</reference>
<comment type="caution">
    <text evidence="1">The sequence shown here is derived from an EMBL/GenBank/DDBJ whole genome shotgun (WGS) entry which is preliminary data.</text>
</comment>
<organism evidence="1 2">
    <name type="scientific">Lederbergia graminis</name>
    <dbReference type="NCBI Taxonomy" id="735518"/>
    <lineage>
        <taxon>Bacteria</taxon>
        <taxon>Bacillati</taxon>
        <taxon>Bacillota</taxon>
        <taxon>Bacilli</taxon>
        <taxon>Bacillales</taxon>
        <taxon>Bacillaceae</taxon>
        <taxon>Lederbergia</taxon>
    </lineage>
</organism>
<protein>
    <submittedName>
        <fullName evidence="1">DUF6509 family protein</fullName>
    </submittedName>
</protein>
<evidence type="ECO:0000313" key="2">
    <source>
        <dbReference type="Proteomes" id="UP001596147"/>
    </source>
</evidence>
<name>A0ABW0LC35_9BACI</name>
<dbReference type="InterPro" id="IPR045424">
    <property type="entry name" value="DUF6509"/>
</dbReference>